<organism evidence="4 5">
    <name type="scientific">Anas platyrhynchos</name>
    <name type="common">Mallard</name>
    <name type="synonym">Anas boschas</name>
    <dbReference type="NCBI Taxonomy" id="8839"/>
    <lineage>
        <taxon>Eukaryota</taxon>
        <taxon>Metazoa</taxon>
        <taxon>Chordata</taxon>
        <taxon>Craniata</taxon>
        <taxon>Vertebrata</taxon>
        <taxon>Euteleostomi</taxon>
        <taxon>Archelosauria</taxon>
        <taxon>Archosauria</taxon>
        <taxon>Dinosauria</taxon>
        <taxon>Saurischia</taxon>
        <taxon>Theropoda</taxon>
        <taxon>Coelurosauria</taxon>
        <taxon>Aves</taxon>
        <taxon>Neognathae</taxon>
        <taxon>Galloanserae</taxon>
        <taxon>Anseriformes</taxon>
        <taxon>Anatidae</taxon>
        <taxon>Anatinae</taxon>
        <taxon>Anas</taxon>
    </lineage>
</organism>
<feature type="region of interest" description="Disordered" evidence="1">
    <location>
        <begin position="1007"/>
        <end position="1030"/>
    </location>
</feature>
<feature type="compositionally biased region" description="Polar residues" evidence="1">
    <location>
        <begin position="1057"/>
        <end position="1071"/>
    </location>
</feature>
<feature type="compositionally biased region" description="Acidic residues" evidence="1">
    <location>
        <begin position="1139"/>
        <end position="1152"/>
    </location>
</feature>
<dbReference type="InterPro" id="IPR046432">
    <property type="entry name" value="TASOR"/>
</dbReference>
<feature type="compositionally biased region" description="Basic residues" evidence="1">
    <location>
        <begin position="1683"/>
        <end position="1700"/>
    </location>
</feature>
<feature type="compositionally biased region" description="Basic and acidic residues" evidence="1">
    <location>
        <begin position="580"/>
        <end position="590"/>
    </location>
</feature>
<feature type="domain" description="TASOR alpha/beta" evidence="2">
    <location>
        <begin position="1908"/>
        <end position="2000"/>
    </location>
</feature>
<feature type="compositionally biased region" description="Low complexity" evidence="1">
    <location>
        <begin position="886"/>
        <end position="897"/>
    </location>
</feature>
<dbReference type="Proteomes" id="UP000296049">
    <property type="component" value="Unassembled WGS sequence"/>
</dbReference>
<reference evidence="5" key="1">
    <citation type="journal article" date="2013" name="Nat. Genet.">
        <title>The duck genome and transcriptome provide insight into an avian influenza virus reservoir species.</title>
        <authorList>
            <person name="Huang Y."/>
            <person name="Li Y."/>
            <person name="Burt D.W."/>
            <person name="Chen H."/>
            <person name="Zhang Y."/>
            <person name="Qian W."/>
            <person name="Kim H."/>
            <person name="Gan S."/>
            <person name="Zhao Y."/>
            <person name="Li J."/>
            <person name="Yi K."/>
            <person name="Feng H."/>
            <person name="Zhu P."/>
            <person name="Li B."/>
            <person name="Liu Q."/>
            <person name="Fairley S."/>
            <person name="Magor K.E."/>
            <person name="Du Z."/>
            <person name="Hu X."/>
            <person name="Goodman L."/>
            <person name="Tafer H."/>
            <person name="Vignal A."/>
            <person name="Lee T."/>
            <person name="Kim K.W."/>
            <person name="Sheng Z."/>
            <person name="An Y."/>
            <person name="Searle S."/>
            <person name="Herrero J."/>
            <person name="Groenen M.A."/>
            <person name="Crooijmans R.P."/>
            <person name="Faraut T."/>
            <person name="Cai Q."/>
            <person name="Webster R.G."/>
            <person name="Aldridge J.R."/>
            <person name="Warren W.C."/>
            <person name="Bartschat S."/>
            <person name="Kehr S."/>
            <person name="Marz M."/>
            <person name="Stadler P.F."/>
            <person name="Smith J."/>
            <person name="Kraus R.H."/>
            <person name="Zhao Y."/>
            <person name="Ren L."/>
            <person name="Fei J."/>
            <person name="Morisson M."/>
            <person name="Kaiser P."/>
            <person name="Griffin D.K."/>
            <person name="Rao M."/>
            <person name="Pitel F."/>
            <person name="Wang J."/>
            <person name="Li N."/>
        </authorList>
    </citation>
    <scope>NUCLEOTIDE SEQUENCE [LARGE SCALE GENOMIC DNA]</scope>
</reference>
<feature type="compositionally biased region" description="Low complexity" evidence="1">
    <location>
        <begin position="1326"/>
        <end position="1335"/>
    </location>
</feature>
<feature type="region of interest" description="Disordered" evidence="1">
    <location>
        <begin position="340"/>
        <end position="393"/>
    </location>
</feature>
<feature type="region of interest" description="Disordered" evidence="1">
    <location>
        <begin position="220"/>
        <end position="246"/>
    </location>
</feature>
<evidence type="ECO:0000256" key="1">
    <source>
        <dbReference type="SAM" id="MobiDB-lite"/>
    </source>
</evidence>
<dbReference type="GO" id="GO:0005654">
    <property type="term" value="C:nucleoplasm"/>
    <property type="evidence" value="ECO:0007669"/>
    <property type="project" value="TreeGrafter"/>
</dbReference>
<feature type="compositionally biased region" description="Basic and acidic residues" evidence="1">
    <location>
        <begin position="1118"/>
        <end position="1138"/>
    </location>
</feature>
<feature type="region of interest" description="Disordered" evidence="1">
    <location>
        <begin position="1681"/>
        <end position="1702"/>
    </location>
</feature>
<evidence type="ECO:0000259" key="3">
    <source>
        <dbReference type="Pfam" id="PF24630"/>
    </source>
</evidence>
<dbReference type="InterPro" id="IPR056242">
    <property type="entry name" value="PIN_TASOR"/>
</dbReference>
<feature type="non-terminal residue" evidence="4">
    <location>
        <position position="1"/>
    </location>
</feature>
<feature type="region of interest" description="Disordered" evidence="1">
    <location>
        <begin position="1549"/>
        <end position="1584"/>
    </location>
</feature>
<feature type="region of interest" description="Disordered" evidence="1">
    <location>
        <begin position="1460"/>
        <end position="1491"/>
    </location>
</feature>
<accession>R0LX26</accession>
<dbReference type="Pfam" id="PF23314">
    <property type="entry name" value="TASOR_alpha-beta"/>
    <property type="match status" value="1"/>
</dbReference>
<feature type="region of interest" description="Disordered" evidence="1">
    <location>
        <begin position="1618"/>
        <end position="1660"/>
    </location>
</feature>
<dbReference type="InterPro" id="IPR056243">
    <property type="entry name" value="TASOR_ab_dom"/>
</dbReference>
<feature type="region of interest" description="Disordered" evidence="1">
    <location>
        <begin position="1765"/>
        <end position="1785"/>
    </location>
</feature>
<dbReference type="GO" id="GO:0045814">
    <property type="term" value="P:negative regulation of gene expression, epigenetic"/>
    <property type="evidence" value="ECO:0007669"/>
    <property type="project" value="InterPro"/>
</dbReference>
<feature type="compositionally biased region" description="Polar residues" evidence="1">
    <location>
        <begin position="513"/>
        <end position="522"/>
    </location>
</feature>
<dbReference type="EMBL" id="KB742722">
    <property type="protein sequence ID" value="EOB05043.1"/>
    <property type="molecule type" value="Genomic_DNA"/>
</dbReference>
<feature type="region of interest" description="Disordered" evidence="1">
    <location>
        <begin position="1323"/>
        <end position="1360"/>
    </location>
</feature>
<dbReference type="Pfam" id="PF24630">
    <property type="entry name" value="PIN_TASOR"/>
    <property type="match status" value="1"/>
</dbReference>
<keyword evidence="5" id="KW-1185">Reference proteome</keyword>
<protein>
    <submittedName>
        <fullName evidence="4">Uncharacterized protein C10orf18</fullName>
    </submittedName>
</protein>
<evidence type="ECO:0000313" key="5">
    <source>
        <dbReference type="Proteomes" id="UP000296049"/>
    </source>
</evidence>
<feature type="region of interest" description="Disordered" evidence="1">
    <location>
        <begin position="568"/>
        <end position="658"/>
    </location>
</feature>
<feature type="compositionally biased region" description="Low complexity" evidence="1">
    <location>
        <begin position="1630"/>
        <end position="1643"/>
    </location>
</feature>
<feature type="compositionally biased region" description="Polar residues" evidence="1">
    <location>
        <begin position="434"/>
        <end position="448"/>
    </location>
</feature>
<feature type="compositionally biased region" description="Gly residues" evidence="1">
    <location>
        <begin position="1155"/>
        <end position="1165"/>
    </location>
</feature>
<proteinExistence type="predicted"/>
<name>R0LX26_ANAPL</name>
<feature type="compositionally biased region" description="Low complexity" evidence="1">
    <location>
        <begin position="934"/>
        <end position="943"/>
    </location>
</feature>
<feature type="compositionally biased region" description="Basic and acidic residues" evidence="1">
    <location>
        <begin position="600"/>
        <end position="612"/>
    </location>
</feature>
<feature type="region of interest" description="Disordered" evidence="1">
    <location>
        <begin position="426"/>
        <end position="528"/>
    </location>
</feature>
<gene>
    <name evidence="4" type="ORF">Anapl_13281</name>
</gene>
<feature type="region of interest" description="Disordered" evidence="1">
    <location>
        <begin position="1053"/>
        <end position="1238"/>
    </location>
</feature>
<sequence length="2147" mass="229063">SRPEPNHKAFYCPWRGQLSIRGQLLCNIALRTPYSSTIPAQLPPNLDINHVMGLSDLKKKLPEAAFGKRNYIENEVCFQGVYFSLYEVEIANKDQHKMNQLLENLKKRDLAIIKYLQDQGVLILLTSSALARDDGFDPKEPVSLLALFLFTSSRAVCLRAEEHDPKDERRGSDVSLKIASVLPGLRYALQKATTSPRGDALSTDVRIKQHFQEYAKLEQNAQHTSGQNGDVPCPSHLPSAKDECTKSSTKSSEQSFCQLQHYLSDPSSYTLELSAALGCLAGAAPSLCCSSEAARKGDCPLALPPDPAPPVPAEVKLEGENPKPTIVGLGWSGEVAPKDVSSGSELWMQQNKRKSSQTAGTSTGKKWSPLKMQIHSGGDSSRDRKATKKKITFSFPKKTGLTASSSEPMLKLANLEFPHRRKRGAEVLSAEFVHNTQPEPAQKETSAPDSPGLETKRPKTLKNSDVKKVPAAETSAKPLKSKVMKSVASSPLKPAAKKTAESEGKEPFATVPSEVSSQSPAAESQVGEIYPGASASHFFDPKGNDYESHALNLLADLALGSCIPSFIPRDSGAISSPRSPPRDPAKEQQGLRKQKSSRAASDHEYHRVDKLAKGAASPGKASPNLKLPPAAKTDLKDPLPGEKNPGIAAKKINPNPNPAKTRALLPRETQEATEANKHSFISSEHSYASLLPENLKKPPYPKNTSYSGPALARNGTRGARAGPLVGKVLPFRHQQSSAHPQPPAEATAARCRGCLLSPRLKEDFAESHSVKSCGKSLQVTRRWEAGYLFSSDSKYTNDELEKTVIRALHGPWDPELPDDVEEMKLILHMWVALFYSKPSKVLSSRRKVVEHSNPKKFVSLNSTGDFLELSDDGEDCFGSEPCPVDSQSEPEQAPSSSLDPSTRCQGVFRPEESLADSTVSSSSGELPPGEEEPSSTSSESLSLADRAARSNLVEKCRQLELPEEEHGCDGSIVAVVRAWGVPTIPFCARGSERNGAGGLVGSFGTMQGGPQSRARGSHPTVGCPSVSNNPSPLPPLRINLWFVLFQVELPREGQKDASITPNPSNDASTSPAVLGREKPRNPALNFSPAPQRTPHGRGEQPESEASHSTSSEANPNRAKPEGLGREERASQDPSGHPEIEEEEVEEGEAEEEGSGHGSTGVGTSGVGVLQEPWGALATPGAEKNSTILAHEASPAAVGDSSSVPPALSTHLGVPTAGSGAGEALRGGLEQENEDRAPSAESLLLVGSQAAATAGMEAQGQARSSSPPGSSSACRAFLDGAAAAGAAPGVREAAALVQAPWRSSPGGRSCLPRGRGGEICAELASGSSEESNQEQNKALVEGQCGSTPASHPDVLGEPSGAGDGHGFAFDCTAWAGDSKPDSSSLAACTASAAAPLVQDPPWGADAGAPRCFFGQNERGAILCPPGKPREPGAAAELSVAAEIPAAASSLKPGFVGEVKKDPGLCRTEPTESSPRGVLMPGEVEPAPCSPPHSPEAIWHGAEPDSVLGVHPDANPAPCGATRPCFGGQQPPGACHTCATPQIQVAGVLGSHEEDSEGGSSIPRASPAALPAGLVPPRGEYEAEEPSVVADPHHAELEGEEGAIPVPHWGCFAPISPPLTPSRGARTKHDSSSSSLSEAWGSPSSEENGCSGLEEASSRQVPPYVNITDSRGVSKDFLNFTVTKKTQRGRRGNARPSRRRRPCAGQSHLLRALLGPWRGWEEITQHTLDMEHLRFYYKLNQILRSGQPPLSTSESIFPRHRSLQAASETFPGQETPLPPSPRSRSPLQVTILPSTPWPDGFGCPQPHRDPSSHCPPWHERSRNRDLAAPFHLGKLKYEKTPQEPPGVVSAILSESPQLDGVMLSGVETGGEDKGKGSAHVEAFGDLVAELCGSLRGRLRSVAKGACGSPGMFYLVETGEEPFFARVKTLLKKDGHVEMEPLSFCSAKRPDSDRLLVVIRNEDISSHIHKVPGLLSLKHCPNVAFAGVDSPEDITVHTYQELFHTGGFVVSDDKVLETVTPGQLKEVVKVLEKLNGSGRWKWLLHYKESKKLQKDVRWDTNAQKKSLILKSCQGAELIEVLHYHACDSRASPSSEYVKCLLNLQVQHVSARFAVYLTEKPGASRELFESKGILVADVNTFLGTVQKVAAP</sequence>
<feature type="compositionally biased region" description="Basic and acidic residues" evidence="1">
    <location>
        <begin position="454"/>
        <end position="470"/>
    </location>
</feature>
<feature type="domain" description="TASOR PIN" evidence="3">
    <location>
        <begin position="2004"/>
        <end position="2143"/>
    </location>
</feature>
<feature type="region of interest" description="Disordered" evidence="1">
    <location>
        <begin position="877"/>
        <end position="944"/>
    </location>
</feature>
<dbReference type="PANTHER" id="PTHR16207">
    <property type="entry name" value="SET DOMAIN-CONTAINING PROTEIN"/>
    <property type="match status" value="1"/>
</dbReference>
<evidence type="ECO:0000259" key="2">
    <source>
        <dbReference type="Pfam" id="PF23314"/>
    </source>
</evidence>
<evidence type="ECO:0000313" key="4">
    <source>
        <dbReference type="EMBL" id="EOB05043.1"/>
    </source>
</evidence>
<feature type="non-terminal residue" evidence="4">
    <location>
        <position position="2147"/>
    </location>
</feature>
<feature type="compositionally biased region" description="Polar residues" evidence="1">
    <location>
        <begin position="341"/>
        <end position="365"/>
    </location>
</feature>
<dbReference type="PANTHER" id="PTHR16207:SF10">
    <property type="entry name" value="PROTEIN TASOR 2"/>
    <property type="match status" value="1"/>
</dbReference>